<reference evidence="3" key="1">
    <citation type="submission" date="2009-09" db="EMBL/GenBank/DDBJ databases">
        <title>The complete genome of Kribbella flavida DSM 17836.</title>
        <authorList>
            <consortium name="US DOE Joint Genome Institute (JGI-PGF)"/>
            <person name="Lucas S."/>
            <person name="Copeland A."/>
            <person name="Lapidus A."/>
            <person name="Glavina del Rio T."/>
            <person name="Dalin E."/>
            <person name="Tice H."/>
            <person name="Bruce D."/>
            <person name="Goodwin L."/>
            <person name="Pitluck S."/>
            <person name="Kyrpides N."/>
            <person name="Mavromatis K."/>
            <person name="Ivanova N."/>
            <person name="Saunders E."/>
            <person name="Brettin T."/>
            <person name="Detter J.C."/>
            <person name="Han C."/>
            <person name="Larimer F."/>
            <person name="Land M."/>
            <person name="Hauser L."/>
            <person name="Markowitz V."/>
            <person name="Cheng J.-F."/>
            <person name="Hugenholtz P."/>
            <person name="Woyke T."/>
            <person name="Wu D."/>
            <person name="Pukall R."/>
            <person name="Klenk H.-P."/>
            <person name="Eisen J.A."/>
        </authorList>
    </citation>
    <scope>NUCLEOTIDE SEQUENCE [LARGE SCALE GENOMIC DNA]</scope>
    <source>
        <strain evidence="3">DSM 17836 / JCM 10339 / NBRC 14399</strain>
    </source>
</reference>
<evidence type="ECO:0000313" key="3">
    <source>
        <dbReference type="Proteomes" id="UP000007967"/>
    </source>
</evidence>
<proteinExistence type="evidence at protein level"/>
<organism evidence="2 3">
    <name type="scientific">Kribbella flavida (strain DSM 17836 / JCM 10339 / NBRC 14399)</name>
    <dbReference type="NCBI Taxonomy" id="479435"/>
    <lineage>
        <taxon>Bacteria</taxon>
        <taxon>Bacillati</taxon>
        <taxon>Actinomycetota</taxon>
        <taxon>Actinomycetes</taxon>
        <taxon>Propionibacteriales</taxon>
        <taxon>Kribbellaceae</taxon>
        <taxon>Kribbella</taxon>
    </lineage>
</organism>
<name>D2Q2I7_KRIFD</name>
<dbReference type="eggNOG" id="COG3631">
    <property type="taxonomic scope" value="Bacteria"/>
</dbReference>
<evidence type="ECO:0000313" key="2">
    <source>
        <dbReference type="EMBL" id="ADB35883.1"/>
    </source>
</evidence>
<evidence type="ECO:0000259" key="1">
    <source>
        <dbReference type="Pfam" id="PF12680"/>
    </source>
</evidence>
<dbReference type="AlphaFoldDB" id="D2Q2I7"/>
<keyword evidence="4" id="KW-0002">3D-structure</keyword>
<dbReference type="InterPro" id="IPR037401">
    <property type="entry name" value="SnoaL-like"/>
</dbReference>
<dbReference type="RefSeq" id="WP_012924435.1">
    <property type="nucleotide sequence ID" value="NC_013729.1"/>
</dbReference>
<dbReference type="OrthoDB" id="3824180at2"/>
<protein>
    <recommendedName>
        <fullName evidence="1">SnoaL-like domain-containing protein</fullName>
    </recommendedName>
</protein>
<dbReference type="PDB" id="4LMI">
    <property type="method" value="X-ray"/>
    <property type="resolution" value="1.80 A"/>
    <property type="chains" value="A/B=1-136"/>
</dbReference>
<feature type="domain" description="SnoaL-like" evidence="1">
    <location>
        <begin position="11"/>
        <end position="104"/>
    </location>
</feature>
<reference evidence="4" key="3">
    <citation type="submission" date="2013-07" db="PDB data bank">
        <title>Crystal structure of putative ketosteroid isomerase from Kribbella flavida DSM 17836.</title>
        <authorList>
            <person name="Chang C."/>
            <person name="Chhor G."/>
            <person name="Endres M."/>
            <person name="Joachimiak A."/>
        </authorList>
    </citation>
    <scope>X-RAY CRYSTALLOGRAPHY (1.80 ANGSTROMS)</scope>
</reference>
<dbReference type="SMR" id="D2Q2I7"/>
<dbReference type="Pfam" id="PF12680">
    <property type="entry name" value="SnoaL_2"/>
    <property type="match status" value="1"/>
</dbReference>
<dbReference type="KEGG" id="kfl:Kfla_6894"/>
<dbReference type="SUPFAM" id="SSF54427">
    <property type="entry name" value="NTF2-like"/>
    <property type="match status" value="1"/>
</dbReference>
<dbReference type="PDBsum" id="4LMI"/>
<sequence length="136" mass="15433">MTDTEQTRALARKYFDTLNGRAWEEFAALLAEDVRYELPQTSERITGRADYLRFNQEYPGDWQLTVTRLLADGPSAAVSVNLTLGDERLVGVVFLEVVDGLVSRVTDFWPEAYEPPPGREHLVERVPAELDRFGDS</sequence>
<accession>D2Q2I7</accession>
<dbReference type="Gene3D" id="3.10.450.50">
    <property type="match status" value="1"/>
</dbReference>
<evidence type="ECO:0007829" key="4">
    <source>
        <dbReference type="PDB" id="4LMI"/>
    </source>
</evidence>
<dbReference type="STRING" id="479435.Kfla_6894"/>
<dbReference type="HOGENOM" id="CLU_136060_2_1_11"/>
<dbReference type="InterPro" id="IPR032710">
    <property type="entry name" value="NTF2-like_dom_sf"/>
</dbReference>
<keyword evidence="3" id="KW-1185">Reference proteome</keyword>
<dbReference type="EMBL" id="CP001736">
    <property type="protein sequence ID" value="ADB35883.1"/>
    <property type="molecule type" value="Genomic_DNA"/>
</dbReference>
<dbReference type="EvolutionaryTrace" id="D2Q2I7"/>
<gene>
    <name evidence="2" type="ordered locus">Kfla_6894</name>
</gene>
<dbReference type="Proteomes" id="UP000007967">
    <property type="component" value="Chromosome"/>
</dbReference>
<reference evidence="2 3" key="2">
    <citation type="journal article" date="2010" name="Stand. Genomic Sci.">
        <title>Complete genome sequence of Kribbella flavida type strain (IFO 14399).</title>
        <authorList>
            <person name="Pukall R."/>
            <person name="Lapidus A."/>
            <person name="Glavina Del Rio T."/>
            <person name="Copeland A."/>
            <person name="Tice H."/>
            <person name="Cheng J.-F."/>
            <person name="Lucas S."/>
            <person name="Chen F."/>
            <person name="Nolan M."/>
            <person name="LaButti K."/>
            <person name="Pati A."/>
            <person name="Ivanova N."/>
            <person name="Mavrommatis K."/>
            <person name="Mikhailova N."/>
            <person name="Pitluck S."/>
            <person name="Bruce D."/>
            <person name="Goodwin L."/>
            <person name="Land M."/>
            <person name="Hauser L."/>
            <person name="Chang Y.-J."/>
            <person name="Jeffries C.D."/>
            <person name="Chen A."/>
            <person name="Palaniappan K."/>
            <person name="Chain P."/>
            <person name="Rohde M."/>
            <person name="Goeker M."/>
            <person name="Bristow J."/>
            <person name="Eisen J.A."/>
            <person name="Markowitz V."/>
            <person name="Hugenholtz P."/>
            <person name="Kyrpides N.C."/>
            <person name="Klenk H.-P."/>
            <person name="Brettin T."/>
        </authorList>
    </citation>
    <scope>NUCLEOTIDE SEQUENCE [LARGE SCALE GENOMIC DNA]</scope>
    <source>
        <strain evidence="3">DSM 17836 / JCM 10339 / NBRC 14399</strain>
    </source>
</reference>